<dbReference type="EMBL" id="FUPS01000014">
    <property type="protein sequence ID" value="SJT00458.1"/>
    <property type="molecule type" value="Genomic_DNA"/>
</dbReference>
<reference evidence="1 2" key="1">
    <citation type="submission" date="2017-02" db="EMBL/GenBank/DDBJ databases">
        <authorList>
            <consortium name="Pathogen Informatics"/>
        </authorList>
    </citation>
    <scope>NUCLEOTIDE SEQUENCE [LARGE SCALE GENOMIC DNA]</scope>
    <source>
        <strain evidence="1 2">VRECD0157</strain>
    </source>
</reference>
<dbReference type="RefSeq" id="WP_009900723.1">
    <property type="nucleotide sequence ID" value="NZ_BIQW01000005.1"/>
</dbReference>
<gene>
    <name evidence="1" type="ORF">SAMEA3375112_03403</name>
</gene>
<name>A0A9X8RLN7_CLODI</name>
<dbReference type="Proteomes" id="UP000189137">
    <property type="component" value="Unassembled WGS sequence"/>
</dbReference>
<comment type="caution">
    <text evidence="1">The sequence shown here is derived from an EMBL/GenBank/DDBJ whole genome shotgun (WGS) entry which is preliminary data.</text>
</comment>
<accession>A0A9X8RLN7</accession>
<dbReference type="AlphaFoldDB" id="A0A9X8RLN7"/>
<protein>
    <submittedName>
        <fullName evidence="1">Uncharacterized protein</fullName>
    </submittedName>
</protein>
<proteinExistence type="predicted"/>
<sequence length="286" mass="33161">MARKGKIKCSCCGEEKSAARDFYSSSSKLHKSLSTFPMCKNCVEELYDELVYKYAGDKKIAAKRLFVMLDVYYDEDLYNTCINKENKGKSKWLGEYMKTKANARYVSKSSLDNINSKNLVEDDIDSDFKLNETKINNDMVERWGAGLRKEDYMFLENKFNEFSMAYQCKRPAEKMLLEQISKCLLKSDEALRNGDATGFEKMNTLISKLMNDANIKPIQEASLAENETITWGTWIDKIENYRPIGEPSEQFKDVDKIKTYINKWFIGQMRKVFDLASEDNPNDDQD</sequence>
<evidence type="ECO:0000313" key="2">
    <source>
        <dbReference type="Proteomes" id="UP000189137"/>
    </source>
</evidence>
<evidence type="ECO:0000313" key="1">
    <source>
        <dbReference type="EMBL" id="SJT00458.1"/>
    </source>
</evidence>
<organism evidence="1 2">
    <name type="scientific">Clostridioides difficile</name>
    <name type="common">Peptoclostridium difficile</name>
    <dbReference type="NCBI Taxonomy" id="1496"/>
    <lineage>
        <taxon>Bacteria</taxon>
        <taxon>Bacillati</taxon>
        <taxon>Bacillota</taxon>
        <taxon>Clostridia</taxon>
        <taxon>Peptostreptococcales</taxon>
        <taxon>Peptostreptococcaceae</taxon>
        <taxon>Clostridioides</taxon>
    </lineage>
</organism>